<feature type="transmembrane region" description="Helical" evidence="1">
    <location>
        <begin position="35"/>
        <end position="52"/>
    </location>
</feature>
<sequence>MKIKEFRKRINLKWLGWIAIIAVYTSVSFSIETGLYWTTIFALGSIYSFYIYKFSEEFIFSKLDKSEFKFSAYDTSFLVMSAGLLLIIVPDYVLVLCGLLAIFILVIILNLMGYFLV</sequence>
<keyword evidence="1" id="KW-1133">Transmembrane helix</keyword>
<gene>
    <name evidence="2" type="ORF">CRP01_33005</name>
</gene>
<evidence type="ECO:0000313" key="3">
    <source>
        <dbReference type="Proteomes" id="UP000223913"/>
    </source>
</evidence>
<keyword evidence="1" id="KW-0812">Transmembrane</keyword>
<name>A0A2D0N1I2_FLAN2</name>
<evidence type="ECO:0000313" key="2">
    <source>
        <dbReference type="EMBL" id="PHN02317.1"/>
    </source>
</evidence>
<keyword evidence="3" id="KW-1185">Reference proteome</keyword>
<dbReference type="AlphaFoldDB" id="A0A2D0N1I2"/>
<dbReference type="EMBL" id="PDUD01000042">
    <property type="protein sequence ID" value="PHN02317.1"/>
    <property type="molecule type" value="Genomic_DNA"/>
</dbReference>
<comment type="caution">
    <text evidence="2">The sequence shown here is derived from an EMBL/GenBank/DDBJ whole genome shotgun (WGS) entry which is preliminary data.</text>
</comment>
<dbReference type="Proteomes" id="UP000223913">
    <property type="component" value="Unassembled WGS sequence"/>
</dbReference>
<feature type="transmembrane region" description="Helical" evidence="1">
    <location>
        <begin position="95"/>
        <end position="116"/>
    </location>
</feature>
<evidence type="ECO:0000256" key="1">
    <source>
        <dbReference type="SAM" id="Phobius"/>
    </source>
</evidence>
<accession>A0A2D0N1I2</accession>
<protein>
    <submittedName>
        <fullName evidence="2">Uncharacterized protein</fullName>
    </submittedName>
</protein>
<feature type="transmembrane region" description="Helical" evidence="1">
    <location>
        <begin position="72"/>
        <end position="89"/>
    </location>
</feature>
<proteinExistence type="predicted"/>
<keyword evidence="1" id="KW-0472">Membrane</keyword>
<reference evidence="2 3" key="1">
    <citation type="submission" date="2017-10" db="EMBL/GenBank/DDBJ databases">
        <title>The draft genome sequence of Lewinella nigricans NBRC 102662.</title>
        <authorList>
            <person name="Wang K."/>
        </authorList>
    </citation>
    <scope>NUCLEOTIDE SEQUENCE [LARGE SCALE GENOMIC DNA]</scope>
    <source>
        <strain evidence="2 3">NBRC 102662</strain>
    </source>
</reference>
<feature type="transmembrane region" description="Helical" evidence="1">
    <location>
        <begin position="12"/>
        <end position="29"/>
    </location>
</feature>
<organism evidence="2 3">
    <name type="scientific">Flavilitoribacter nigricans (strain ATCC 23147 / DSM 23189 / NBRC 102662 / NCIMB 1420 / SS-2)</name>
    <name type="common">Lewinella nigricans</name>
    <dbReference type="NCBI Taxonomy" id="1122177"/>
    <lineage>
        <taxon>Bacteria</taxon>
        <taxon>Pseudomonadati</taxon>
        <taxon>Bacteroidota</taxon>
        <taxon>Saprospiria</taxon>
        <taxon>Saprospirales</taxon>
        <taxon>Lewinellaceae</taxon>
        <taxon>Flavilitoribacter</taxon>
    </lineage>
</organism>